<dbReference type="InterPro" id="IPR001806">
    <property type="entry name" value="Small_GTPase"/>
</dbReference>
<evidence type="ECO:0000313" key="5">
    <source>
        <dbReference type="Proteomes" id="UP000507470"/>
    </source>
</evidence>
<dbReference type="PANTHER" id="PTHR47978">
    <property type="match status" value="1"/>
</dbReference>
<dbReference type="SMART" id="SM00175">
    <property type="entry name" value="RAB"/>
    <property type="match status" value="1"/>
</dbReference>
<dbReference type="SMART" id="SM00173">
    <property type="entry name" value="RAS"/>
    <property type="match status" value="1"/>
</dbReference>
<dbReference type="PROSITE" id="PS51419">
    <property type="entry name" value="RAB"/>
    <property type="match status" value="1"/>
</dbReference>
<keyword evidence="2" id="KW-0547">Nucleotide-binding</keyword>
<organism evidence="4 5">
    <name type="scientific">Mytilus coruscus</name>
    <name type="common">Sea mussel</name>
    <dbReference type="NCBI Taxonomy" id="42192"/>
    <lineage>
        <taxon>Eukaryota</taxon>
        <taxon>Metazoa</taxon>
        <taxon>Spiralia</taxon>
        <taxon>Lophotrochozoa</taxon>
        <taxon>Mollusca</taxon>
        <taxon>Bivalvia</taxon>
        <taxon>Autobranchia</taxon>
        <taxon>Pteriomorphia</taxon>
        <taxon>Mytilida</taxon>
        <taxon>Mytiloidea</taxon>
        <taxon>Mytilidae</taxon>
        <taxon>Mytilinae</taxon>
        <taxon>Mytilus</taxon>
    </lineage>
</organism>
<dbReference type="EMBL" id="CACVKT020009531">
    <property type="protein sequence ID" value="CAC5422241.1"/>
    <property type="molecule type" value="Genomic_DNA"/>
</dbReference>
<evidence type="ECO:0000256" key="1">
    <source>
        <dbReference type="ARBA" id="ARBA00006270"/>
    </source>
</evidence>
<dbReference type="PROSITE" id="PS51421">
    <property type="entry name" value="RAS"/>
    <property type="match status" value="1"/>
</dbReference>
<comment type="similarity">
    <text evidence="1">Belongs to the small GTPase superfamily. Rab family.</text>
</comment>
<dbReference type="OrthoDB" id="265044at2759"/>
<dbReference type="AlphaFoldDB" id="A0A6J8ESX3"/>
<evidence type="ECO:0000313" key="4">
    <source>
        <dbReference type="EMBL" id="CAC5422241.1"/>
    </source>
</evidence>
<feature type="region of interest" description="Disordered" evidence="3">
    <location>
        <begin position="168"/>
        <end position="196"/>
    </location>
</feature>
<dbReference type="InterPro" id="IPR005225">
    <property type="entry name" value="Small_GTP-bd"/>
</dbReference>
<dbReference type="GO" id="GO:0005525">
    <property type="term" value="F:GTP binding"/>
    <property type="evidence" value="ECO:0007669"/>
    <property type="project" value="InterPro"/>
</dbReference>
<keyword evidence="5" id="KW-1185">Reference proteome</keyword>
<evidence type="ECO:0000256" key="3">
    <source>
        <dbReference type="SAM" id="MobiDB-lite"/>
    </source>
</evidence>
<dbReference type="PRINTS" id="PR00449">
    <property type="entry name" value="RASTRNSFRMNG"/>
</dbReference>
<feature type="compositionally biased region" description="Polar residues" evidence="3">
    <location>
        <begin position="184"/>
        <end position="196"/>
    </location>
</feature>
<dbReference type="NCBIfam" id="TIGR00231">
    <property type="entry name" value="small_GTP"/>
    <property type="match status" value="1"/>
</dbReference>
<gene>
    <name evidence="4" type="ORF">MCOR_54303</name>
</gene>
<dbReference type="CDD" id="cd00154">
    <property type="entry name" value="Rab"/>
    <property type="match status" value="1"/>
</dbReference>
<sequence length="196" mass="22402">MSERINVMFIGDTAVGKTSLIDYFKSGKHDPRIYSSTIVLPETINLDSSLLKIQVVDTPGQKIYEPTVIALYPTCTVFVFIYDKTDRPSLDKINYLYDIVNDHVHSEACEFFLVGNKIDEREKEVVSRQEGLNKKKQLNMKFFIETSAKTGVNIDSLFKEIAETVRKKQKDKGDTVWLEDHQPENNTNAKNSKCPC</sequence>
<name>A0A6J8ESX3_MYTCO</name>
<evidence type="ECO:0000256" key="2">
    <source>
        <dbReference type="ARBA" id="ARBA00022741"/>
    </source>
</evidence>
<dbReference type="GO" id="GO:0003924">
    <property type="term" value="F:GTPase activity"/>
    <property type="evidence" value="ECO:0007669"/>
    <property type="project" value="InterPro"/>
</dbReference>
<reference evidence="4 5" key="1">
    <citation type="submission" date="2020-06" db="EMBL/GenBank/DDBJ databases">
        <authorList>
            <person name="Li R."/>
            <person name="Bekaert M."/>
        </authorList>
    </citation>
    <scope>NUCLEOTIDE SEQUENCE [LARGE SCALE GENOMIC DNA]</scope>
    <source>
        <strain evidence="5">wild</strain>
    </source>
</reference>
<dbReference type="SMART" id="SM00174">
    <property type="entry name" value="RHO"/>
    <property type="match status" value="1"/>
</dbReference>
<protein>
    <submittedName>
        <fullName evidence="4">RAB6A</fullName>
    </submittedName>
</protein>
<accession>A0A6J8ESX3</accession>
<dbReference type="Proteomes" id="UP000507470">
    <property type="component" value="Unassembled WGS sequence"/>
</dbReference>
<dbReference type="InterPro" id="IPR027417">
    <property type="entry name" value="P-loop_NTPase"/>
</dbReference>
<dbReference type="SUPFAM" id="SSF52540">
    <property type="entry name" value="P-loop containing nucleoside triphosphate hydrolases"/>
    <property type="match status" value="1"/>
</dbReference>
<feature type="compositionally biased region" description="Basic and acidic residues" evidence="3">
    <location>
        <begin position="168"/>
        <end position="183"/>
    </location>
</feature>
<dbReference type="Pfam" id="PF00071">
    <property type="entry name" value="Ras"/>
    <property type="match status" value="1"/>
</dbReference>
<dbReference type="Gene3D" id="3.40.50.300">
    <property type="entry name" value="P-loop containing nucleotide triphosphate hydrolases"/>
    <property type="match status" value="1"/>
</dbReference>
<proteinExistence type="inferred from homology"/>